<name>A0ACC2UIS4_9FUNG</name>
<proteinExistence type="predicted"/>
<keyword evidence="2" id="KW-1185">Reference proteome</keyword>
<protein>
    <submittedName>
        <fullName evidence="1">Uncharacterized protein</fullName>
    </submittedName>
</protein>
<reference evidence="1" key="1">
    <citation type="submission" date="2022-04" db="EMBL/GenBank/DDBJ databases">
        <title>Genome of the entomopathogenic fungus Entomophthora muscae.</title>
        <authorList>
            <person name="Elya C."/>
            <person name="Lovett B.R."/>
            <person name="Lee E."/>
            <person name="Macias A.M."/>
            <person name="Hajek A.E."/>
            <person name="De Bivort B.L."/>
            <person name="Kasson M.T."/>
            <person name="De Fine Licht H.H."/>
            <person name="Stajich J.E."/>
        </authorList>
    </citation>
    <scope>NUCLEOTIDE SEQUENCE</scope>
    <source>
        <strain evidence="1">Berkeley</strain>
    </source>
</reference>
<dbReference type="EMBL" id="QTSX02000725">
    <property type="protein sequence ID" value="KAJ9086282.1"/>
    <property type="molecule type" value="Genomic_DNA"/>
</dbReference>
<sequence length="260" mass="28844">MLWIESPLNPTGEVLDLQRHLASVCETYGLSRKEVIVICDATLGPPPLSHPFEFGADLVLHSTSKILGGHSDQLSGVVVLQYPTLAKKLRKQRGILGTSLGDFEAKLLRDSLSTAQIRIKQQSTTCTQLVDWLSKKPHPELPNEVLNSVLHGSLQTLGATQKKQVSYGHSYVFSILFETQEIAKHIPFEFDLIKSATSIGGSQTLMEWRYQFDPELDPRLCRVTVGLESLEALKQDFIKAFAKVSSNTMKNKLSDIGSKL</sequence>
<gene>
    <name evidence="1" type="ORF">DSO57_1005560</name>
</gene>
<evidence type="ECO:0000313" key="2">
    <source>
        <dbReference type="Proteomes" id="UP001165960"/>
    </source>
</evidence>
<accession>A0ACC2UIS4</accession>
<evidence type="ECO:0000313" key="1">
    <source>
        <dbReference type="EMBL" id="KAJ9086282.1"/>
    </source>
</evidence>
<organism evidence="1 2">
    <name type="scientific">Entomophthora muscae</name>
    <dbReference type="NCBI Taxonomy" id="34485"/>
    <lineage>
        <taxon>Eukaryota</taxon>
        <taxon>Fungi</taxon>
        <taxon>Fungi incertae sedis</taxon>
        <taxon>Zoopagomycota</taxon>
        <taxon>Entomophthoromycotina</taxon>
        <taxon>Entomophthoromycetes</taxon>
        <taxon>Entomophthorales</taxon>
        <taxon>Entomophthoraceae</taxon>
        <taxon>Entomophthora</taxon>
    </lineage>
</organism>
<dbReference type="Proteomes" id="UP001165960">
    <property type="component" value="Unassembled WGS sequence"/>
</dbReference>
<comment type="caution">
    <text evidence="1">The sequence shown here is derived from an EMBL/GenBank/DDBJ whole genome shotgun (WGS) entry which is preliminary data.</text>
</comment>